<dbReference type="EMBL" id="JACJIA010000012">
    <property type="protein sequence ID" value="MBA8955730.1"/>
    <property type="molecule type" value="Genomic_DNA"/>
</dbReference>
<dbReference type="InterPro" id="IPR007061">
    <property type="entry name" value="MST-like"/>
</dbReference>
<evidence type="ECO:0000313" key="1">
    <source>
        <dbReference type="EMBL" id="MBA8955730.1"/>
    </source>
</evidence>
<dbReference type="InterPro" id="IPR034660">
    <property type="entry name" value="DinB/YfiT-like"/>
</dbReference>
<name>A0A7W3LWR1_ACTNM</name>
<proteinExistence type="predicted"/>
<reference evidence="1 2" key="1">
    <citation type="submission" date="2020-08" db="EMBL/GenBank/DDBJ databases">
        <title>Genomic Encyclopedia of Type Strains, Phase IV (KMG-IV): sequencing the most valuable type-strain genomes for metagenomic binning, comparative biology and taxonomic classification.</title>
        <authorList>
            <person name="Goeker M."/>
        </authorList>
    </citation>
    <scope>NUCLEOTIDE SEQUENCE [LARGE SCALE GENOMIC DNA]</scope>
    <source>
        <strain evidence="1 2">DSM 44197</strain>
    </source>
</reference>
<gene>
    <name evidence="1" type="ORF">HNR61_007406</name>
</gene>
<dbReference type="RefSeq" id="WP_182847681.1">
    <property type="nucleotide sequence ID" value="NZ_BAAALP010000138.1"/>
</dbReference>
<dbReference type="Proteomes" id="UP000572680">
    <property type="component" value="Unassembled WGS sequence"/>
</dbReference>
<protein>
    <submittedName>
        <fullName evidence="1">Putative damage-inducible protein DinB</fullName>
    </submittedName>
</protein>
<dbReference type="Pfam" id="PF04978">
    <property type="entry name" value="MST"/>
    <property type="match status" value="1"/>
</dbReference>
<sequence>MGRHVPFTGDEKESLWASLQRQRDVTLGKLEGLDDEQVRRAVVPSGTNLLGLVKHLAAVEYSWFCEPFGRETEPLPFDSEDENADLRVRPDETTADIVAFHGRARAAADEMIGELGLDDTGTAWSGETVTLRWLLIHMIEETARHAGHMDVLRELIDGATGDPPSR</sequence>
<comment type="caution">
    <text evidence="1">The sequence shown here is derived from an EMBL/GenBank/DDBJ whole genome shotgun (WGS) entry which is preliminary data.</text>
</comment>
<accession>A0A7W3LWR1</accession>
<dbReference type="SUPFAM" id="SSF109854">
    <property type="entry name" value="DinB/YfiT-like putative metalloenzymes"/>
    <property type="match status" value="1"/>
</dbReference>
<keyword evidence="2" id="KW-1185">Reference proteome</keyword>
<dbReference type="AlphaFoldDB" id="A0A7W3LWR1"/>
<organism evidence="1 2">
    <name type="scientific">Actinomadura namibiensis</name>
    <dbReference type="NCBI Taxonomy" id="182080"/>
    <lineage>
        <taxon>Bacteria</taxon>
        <taxon>Bacillati</taxon>
        <taxon>Actinomycetota</taxon>
        <taxon>Actinomycetes</taxon>
        <taxon>Streptosporangiales</taxon>
        <taxon>Thermomonosporaceae</taxon>
        <taxon>Actinomadura</taxon>
    </lineage>
</organism>
<evidence type="ECO:0000313" key="2">
    <source>
        <dbReference type="Proteomes" id="UP000572680"/>
    </source>
</evidence>
<dbReference type="Gene3D" id="1.20.120.450">
    <property type="entry name" value="dinb family like domain"/>
    <property type="match status" value="1"/>
</dbReference>